<feature type="region of interest" description="Disordered" evidence="1">
    <location>
        <begin position="175"/>
        <end position="198"/>
    </location>
</feature>
<name>A0A6P8SH23_GEOSA</name>
<gene>
    <name evidence="4" type="primary">LOC117366941</name>
</gene>
<dbReference type="OrthoDB" id="10045204at2759"/>
<organism evidence="3 4">
    <name type="scientific">Geotrypetes seraphini</name>
    <name type="common">Gaboon caecilian</name>
    <name type="synonym">Caecilia seraphini</name>
    <dbReference type="NCBI Taxonomy" id="260995"/>
    <lineage>
        <taxon>Eukaryota</taxon>
        <taxon>Metazoa</taxon>
        <taxon>Chordata</taxon>
        <taxon>Craniata</taxon>
        <taxon>Vertebrata</taxon>
        <taxon>Euteleostomi</taxon>
        <taxon>Amphibia</taxon>
        <taxon>Gymnophiona</taxon>
        <taxon>Geotrypetes</taxon>
    </lineage>
</organism>
<dbReference type="Proteomes" id="UP000515159">
    <property type="component" value="Chromosome 9"/>
</dbReference>
<feature type="transmembrane region" description="Helical" evidence="2">
    <location>
        <begin position="296"/>
        <end position="318"/>
    </location>
</feature>
<evidence type="ECO:0000256" key="2">
    <source>
        <dbReference type="SAM" id="Phobius"/>
    </source>
</evidence>
<proteinExistence type="predicted"/>
<evidence type="ECO:0000313" key="4">
    <source>
        <dbReference type="RefSeq" id="XP_033814896.1"/>
    </source>
</evidence>
<sequence length="407" mass="46511">MDAAQPVSETTRPEKARRSMQNSDEESSPWDSPLSSVHDPVRRKDKLTKFKGHEPKSSWDNEEEKWKGQGDARENSIPAPKQNSAWIDVDLTNTRISRFFSEDELDRTPRKSTSNMKVETRRLPLEDFKGALNVSADKEPTSQPAALPVKNLRGAAYKPTEPEGSNELYVTQKQLPSLPCPGDKRNKRNSSPAGARGRKWVEGLEMEREEELKEFGCINHGFIMEPIYTEPDPGVQERIEVGLVTDLVSYKDELHMYQFDFGHKHYFQARKETEEAYMVQLADSSEKLIRRGWREVFGLLRIFINVITIFLIELIRFLSKFGFQVLAVGMMTALGDYIVKPFLVALFNSLLQPLLIFLLNLCSSLRNLAYPIIEVLRALSMQLALLLRAFRLVEVQVTLKPPSVQQV</sequence>
<feature type="transmembrane region" description="Helical" evidence="2">
    <location>
        <begin position="338"/>
        <end position="361"/>
    </location>
</feature>
<dbReference type="GeneID" id="117366941"/>
<keyword evidence="3" id="KW-1185">Reference proteome</keyword>
<dbReference type="RefSeq" id="XP_033814896.1">
    <property type="nucleotide sequence ID" value="XM_033959005.1"/>
</dbReference>
<accession>A0A6P8SH23</accession>
<dbReference type="InParanoid" id="A0A6P8SH23"/>
<keyword evidence="2" id="KW-0812">Transmembrane</keyword>
<keyword evidence="2" id="KW-0472">Membrane</keyword>
<feature type="region of interest" description="Disordered" evidence="1">
    <location>
        <begin position="1"/>
        <end position="86"/>
    </location>
</feature>
<evidence type="ECO:0000256" key="1">
    <source>
        <dbReference type="SAM" id="MobiDB-lite"/>
    </source>
</evidence>
<dbReference type="AlphaFoldDB" id="A0A6P8SH23"/>
<feature type="compositionally biased region" description="Basic and acidic residues" evidence="1">
    <location>
        <begin position="39"/>
        <end position="74"/>
    </location>
</feature>
<protein>
    <submittedName>
        <fullName evidence="4">Uncharacterized protein LOC117366941 isoform X2</fullName>
    </submittedName>
</protein>
<evidence type="ECO:0000313" key="3">
    <source>
        <dbReference type="Proteomes" id="UP000515159"/>
    </source>
</evidence>
<keyword evidence="2" id="KW-1133">Transmembrane helix</keyword>
<reference evidence="4" key="1">
    <citation type="submission" date="2025-08" db="UniProtKB">
        <authorList>
            <consortium name="RefSeq"/>
        </authorList>
    </citation>
    <scope>IDENTIFICATION</scope>
</reference>